<proteinExistence type="predicted"/>
<reference evidence="1 2" key="1">
    <citation type="journal article" date="2023" name="Nucleic Acids Res.">
        <title>The hologenome of Daphnia magna reveals possible DNA methylation and microbiome-mediated evolution of the host genome.</title>
        <authorList>
            <person name="Chaturvedi A."/>
            <person name="Li X."/>
            <person name="Dhandapani V."/>
            <person name="Marshall H."/>
            <person name="Kissane S."/>
            <person name="Cuenca-Cambronero M."/>
            <person name="Asole G."/>
            <person name="Calvet F."/>
            <person name="Ruiz-Romero M."/>
            <person name="Marangio P."/>
            <person name="Guigo R."/>
            <person name="Rago D."/>
            <person name="Mirbahai L."/>
            <person name="Eastwood N."/>
            <person name="Colbourne J.K."/>
            <person name="Zhou J."/>
            <person name="Mallon E."/>
            <person name="Orsini L."/>
        </authorList>
    </citation>
    <scope>NUCLEOTIDE SEQUENCE [LARGE SCALE GENOMIC DNA]</scope>
    <source>
        <strain evidence="1">LRV0_1</strain>
    </source>
</reference>
<keyword evidence="2" id="KW-1185">Reference proteome</keyword>
<protein>
    <submittedName>
        <fullName evidence="1">Uncharacterized protein</fullName>
    </submittedName>
</protein>
<dbReference type="Proteomes" id="UP001234178">
    <property type="component" value="Unassembled WGS sequence"/>
</dbReference>
<dbReference type="EMBL" id="JAOYFB010000038">
    <property type="protein sequence ID" value="KAK4025580.1"/>
    <property type="molecule type" value="Genomic_DNA"/>
</dbReference>
<sequence length="124" mass="14004">MPETVSLDYECVGPLPSNHVGSTTALHTTVWHNPDYTSSFTTVRQCSLNVTKHLQTKISVSNQKGQPGFQFEKKIWRSIVATKQIRGATRMTLPIQNLELFDSLRLGRSRILSPTQFDECGHLF</sequence>
<evidence type="ECO:0000313" key="2">
    <source>
        <dbReference type="Proteomes" id="UP001234178"/>
    </source>
</evidence>
<accession>A0ABR0AKE3</accession>
<comment type="caution">
    <text evidence="1">The sequence shown here is derived from an EMBL/GenBank/DDBJ whole genome shotgun (WGS) entry which is preliminary data.</text>
</comment>
<evidence type="ECO:0000313" key="1">
    <source>
        <dbReference type="EMBL" id="KAK4025580.1"/>
    </source>
</evidence>
<gene>
    <name evidence="1" type="ORF">OUZ56_014641</name>
</gene>
<organism evidence="1 2">
    <name type="scientific">Daphnia magna</name>
    <dbReference type="NCBI Taxonomy" id="35525"/>
    <lineage>
        <taxon>Eukaryota</taxon>
        <taxon>Metazoa</taxon>
        <taxon>Ecdysozoa</taxon>
        <taxon>Arthropoda</taxon>
        <taxon>Crustacea</taxon>
        <taxon>Branchiopoda</taxon>
        <taxon>Diplostraca</taxon>
        <taxon>Cladocera</taxon>
        <taxon>Anomopoda</taxon>
        <taxon>Daphniidae</taxon>
        <taxon>Daphnia</taxon>
    </lineage>
</organism>
<name>A0ABR0AKE3_9CRUS</name>